<feature type="compositionally biased region" description="Basic and acidic residues" evidence="2">
    <location>
        <begin position="136"/>
        <end position="155"/>
    </location>
</feature>
<name>A0A2G9UBQ2_TELCI</name>
<keyword evidence="1" id="KW-0175">Coiled coil</keyword>
<evidence type="ECO:0000256" key="1">
    <source>
        <dbReference type="SAM" id="Coils"/>
    </source>
</evidence>
<evidence type="ECO:0000313" key="3">
    <source>
        <dbReference type="EMBL" id="PIO67658.1"/>
    </source>
</evidence>
<reference evidence="3 4" key="1">
    <citation type="submission" date="2015-09" db="EMBL/GenBank/DDBJ databases">
        <title>Draft genome of the parasitic nematode Teladorsagia circumcincta isolate WARC Sus (inbred).</title>
        <authorList>
            <person name="Mitreva M."/>
        </authorList>
    </citation>
    <scope>NUCLEOTIDE SEQUENCE [LARGE SCALE GENOMIC DNA]</scope>
    <source>
        <strain evidence="3 4">S</strain>
    </source>
</reference>
<feature type="coiled-coil region" evidence="1">
    <location>
        <begin position="209"/>
        <end position="253"/>
    </location>
</feature>
<dbReference type="EMBL" id="KZ347475">
    <property type="protein sequence ID" value="PIO67658.1"/>
    <property type="molecule type" value="Genomic_DNA"/>
</dbReference>
<evidence type="ECO:0000313" key="4">
    <source>
        <dbReference type="Proteomes" id="UP000230423"/>
    </source>
</evidence>
<feature type="region of interest" description="Disordered" evidence="2">
    <location>
        <begin position="70"/>
        <end position="168"/>
    </location>
</feature>
<feature type="compositionally biased region" description="Acidic residues" evidence="2">
    <location>
        <begin position="156"/>
        <end position="165"/>
    </location>
</feature>
<evidence type="ECO:0000256" key="2">
    <source>
        <dbReference type="SAM" id="MobiDB-lite"/>
    </source>
</evidence>
<feature type="compositionally biased region" description="Basic residues" evidence="2">
    <location>
        <begin position="119"/>
        <end position="128"/>
    </location>
</feature>
<protein>
    <submittedName>
        <fullName evidence="3">Uncharacterized protein</fullName>
    </submittedName>
</protein>
<dbReference type="Proteomes" id="UP000230423">
    <property type="component" value="Unassembled WGS sequence"/>
</dbReference>
<dbReference type="OrthoDB" id="5871056at2759"/>
<gene>
    <name evidence="3" type="ORF">TELCIR_10584</name>
</gene>
<accession>A0A2G9UBQ2</accession>
<feature type="compositionally biased region" description="Basic and acidic residues" evidence="2">
    <location>
        <begin position="91"/>
        <end position="100"/>
    </location>
</feature>
<proteinExistence type="predicted"/>
<organism evidence="3 4">
    <name type="scientific">Teladorsagia circumcincta</name>
    <name type="common">Brown stomach worm</name>
    <name type="synonym">Ostertagia circumcincta</name>
    <dbReference type="NCBI Taxonomy" id="45464"/>
    <lineage>
        <taxon>Eukaryota</taxon>
        <taxon>Metazoa</taxon>
        <taxon>Ecdysozoa</taxon>
        <taxon>Nematoda</taxon>
        <taxon>Chromadorea</taxon>
        <taxon>Rhabditida</taxon>
        <taxon>Rhabditina</taxon>
        <taxon>Rhabditomorpha</taxon>
        <taxon>Strongyloidea</taxon>
        <taxon>Trichostrongylidae</taxon>
        <taxon>Teladorsagia</taxon>
    </lineage>
</organism>
<sequence>MGSIVTTHCYFELSAKNVPEGVTPEESWVEVASDEHLRKEVISVEYSCPREEIKEEVEVKVESEAYVVPETLTQDTESDAEPSGSGTPLRTDGEDNDKWSTSDNQSASGGRMMSPGRGRGCKRKRAPYNRHSTMVIDRKYIRTKTGGKEDRRDEDSYGEEEEEESTRDTFISMKNKTLRMMEQEGSLDNFDLLGLPPLSDISLATDDAIEILEKRLSELREVYHQSKAELLLMEKRRRKRAEKRRERERACREAMAIDK</sequence>
<dbReference type="AlphaFoldDB" id="A0A2G9UBQ2"/>
<keyword evidence="4" id="KW-1185">Reference proteome</keyword>